<keyword evidence="2" id="KW-0812">Transmembrane</keyword>
<reference evidence="4" key="1">
    <citation type="submission" date="2018-12" db="EMBL/GenBank/DDBJ databases">
        <title>Tengunoibacter tsumagoiensis gen. nov., sp. nov., Dictyobacter kobayashii sp. nov., D. alpinus sp. nov., and D. joshuensis sp. nov. and description of Dictyobacteraceae fam. nov. within the order Ktedonobacterales isolated from Tengu-no-mugimeshi.</title>
        <authorList>
            <person name="Wang C.M."/>
            <person name="Zheng Y."/>
            <person name="Sakai Y."/>
            <person name="Toyoda A."/>
            <person name="Minakuchi Y."/>
            <person name="Abe K."/>
            <person name="Yokota A."/>
            <person name="Yabe S."/>
        </authorList>
    </citation>
    <scope>NUCLEOTIDE SEQUENCE [LARGE SCALE GENOMIC DNA]</scope>
    <source>
        <strain evidence="4">Uno3</strain>
    </source>
</reference>
<dbReference type="Proteomes" id="UP000287352">
    <property type="component" value="Unassembled WGS sequence"/>
</dbReference>
<feature type="region of interest" description="Disordered" evidence="1">
    <location>
        <begin position="1"/>
        <end position="33"/>
    </location>
</feature>
<keyword evidence="2" id="KW-0472">Membrane</keyword>
<dbReference type="EMBL" id="BIFR01000001">
    <property type="protein sequence ID" value="GCE10175.1"/>
    <property type="molecule type" value="Genomic_DNA"/>
</dbReference>
<sequence length="102" mass="12152">MRQQEEEHAYSNQDGYSASHYGNQQREKLRPDRSSRRLKNMLLPIISMIFLIAIYFVLQQQTIIQENAGMAQYDHTWTYIGFILLIGFIITANILYLRRRLK</sequence>
<dbReference type="RefSeq" id="WP_126577797.1">
    <property type="nucleotide sequence ID" value="NZ_BIFR01000001.1"/>
</dbReference>
<dbReference type="AlphaFoldDB" id="A0A401ZTG7"/>
<evidence type="ECO:0000313" key="3">
    <source>
        <dbReference type="EMBL" id="GCE10175.1"/>
    </source>
</evidence>
<evidence type="ECO:0000256" key="2">
    <source>
        <dbReference type="SAM" id="Phobius"/>
    </source>
</evidence>
<keyword evidence="2" id="KW-1133">Transmembrane helix</keyword>
<evidence type="ECO:0000313" key="4">
    <source>
        <dbReference type="Proteomes" id="UP000287352"/>
    </source>
</evidence>
<evidence type="ECO:0000256" key="1">
    <source>
        <dbReference type="SAM" id="MobiDB-lite"/>
    </source>
</evidence>
<accession>A0A401ZTG7</accession>
<feature type="transmembrane region" description="Helical" evidence="2">
    <location>
        <begin position="77"/>
        <end position="97"/>
    </location>
</feature>
<comment type="caution">
    <text evidence="3">The sequence shown here is derived from an EMBL/GenBank/DDBJ whole genome shotgun (WGS) entry which is preliminary data.</text>
</comment>
<feature type="transmembrane region" description="Helical" evidence="2">
    <location>
        <begin position="38"/>
        <end position="57"/>
    </location>
</feature>
<proteinExistence type="predicted"/>
<feature type="compositionally biased region" description="Polar residues" evidence="1">
    <location>
        <begin position="10"/>
        <end position="24"/>
    </location>
</feature>
<organism evidence="3 4">
    <name type="scientific">Tengunoibacter tsumagoiensis</name>
    <dbReference type="NCBI Taxonomy" id="2014871"/>
    <lineage>
        <taxon>Bacteria</taxon>
        <taxon>Bacillati</taxon>
        <taxon>Chloroflexota</taxon>
        <taxon>Ktedonobacteria</taxon>
        <taxon>Ktedonobacterales</taxon>
        <taxon>Dictyobacteraceae</taxon>
        <taxon>Tengunoibacter</taxon>
    </lineage>
</organism>
<name>A0A401ZTG7_9CHLR</name>
<gene>
    <name evidence="3" type="ORF">KTT_00340</name>
</gene>
<protein>
    <submittedName>
        <fullName evidence="3">Uncharacterized protein</fullName>
    </submittedName>
</protein>
<keyword evidence="4" id="KW-1185">Reference proteome</keyword>